<evidence type="ECO:0000313" key="2">
    <source>
        <dbReference type="EMBL" id="EPE32042.1"/>
    </source>
</evidence>
<reference evidence="2 3" key="1">
    <citation type="journal article" date="2013" name="BMC Genomics">
        <title>Genomics-driven discovery of the pneumocandin biosynthetic gene cluster in the fungus Glarea lozoyensis.</title>
        <authorList>
            <person name="Chen L."/>
            <person name="Yue Q."/>
            <person name="Zhang X."/>
            <person name="Xiang M."/>
            <person name="Wang C."/>
            <person name="Li S."/>
            <person name="Che Y."/>
            <person name="Ortiz-Lopez F.J."/>
            <person name="Bills G.F."/>
            <person name="Liu X."/>
            <person name="An Z."/>
        </authorList>
    </citation>
    <scope>NUCLEOTIDE SEQUENCE [LARGE SCALE GENOMIC DNA]</scope>
    <source>
        <strain evidence="3">ATCC 20868 / MF5171</strain>
    </source>
</reference>
<keyword evidence="3" id="KW-1185">Reference proteome</keyword>
<accession>S3D0I1</accession>
<protein>
    <submittedName>
        <fullName evidence="2">Uncharacterized protein</fullName>
    </submittedName>
</protein>
<evidence type="ECO:0000313" key="3">
    <source>
        <dbReference type="Proteomes" id="UP000016922"/>
    </source>
</evidence>
<feature type="compositionally biased region" description="Polar residues" evidence="1">
    <location>
        <begin position="300"/>
        <end position="319"/>
    </location>
</feature>
<feature type="compositionally biased region" description="Basic and acidic residues" evidence="1">
    <location>
        <begin position="217"/>
        <end position="232"/>
    </location>
</feature>
<sequence>MNTNNNIFRPSTATPFDAAIWIRRWDASPATISHCRGAIENAFQASDQYWQELVKLNSRLVNEGKLDPMQSSHFKTLVAYRNSFKTNPKMVVELNEERAQAMCVWLKHFFALEMQRSGRTDGEVPKKKVQFSFPVEDQNPDRKEPNSKEVVTREPRSILRPQYQPFFTTQRVHRDYDATRGKKLKPQTKGSSENRPHSNHKPTAHNGKGASTSGKSTHQDHKQSSHTRDHHSANAPAVAGSSRPSNHKPTPHNREGSSTSDKSPNRHQPSGHKHHSPKIPAEAGSSRQRERRPSSHTKAKPSSNTIRENPSRRPSTGRSANVRPPRKIVLGFLLG</sequence>
<dbReference type="GeneID" id="19471165"/>
<name>S3D0I1_GLAL2</name>
<evidence type="ECO:0000256" key="1">
    <source>
        <dbReference type="SAM" id="MobiDB-lite"/>
    </source>
</evidence>
<dbReference type="AlphaFoldDB" id="S3D0I1"/>
<dbReference type="RefSeq" id="XP_008081097.1">
    <property type="nucleotide sequence ID" value="XM_008082906.1"/>
</dbReference>
<dbReference type="EMBL" id="KE145360">
    <property type="protein sequence ID" value="EPE32042.1"/>
    <property type="molecule type" value="Genomic_DNA"/>
</dbReference>
<feature type="compositionally biased region" description="Polar residues" evidence="1">
    <location>
        <begin position="256"/>
        <end position="268"/>
    </location>
</feature>
<dbReference type="Proteomes" id="UP000016922">
    <property type="component" value="Unassembled WGS sequence"/>
</dbReference>
<feature type="region of interest" description="Disordered" evidence="1">
    <location>
        <begin position="118"/>
        <end position="335"/>
    </location>
</feature>
<dbReference type="HOGENOM" id="CLU_829125_0_0_1"/>
<organism evidence="2 3">
    <name type="scientific">Glarea lozoyensis (strain ATCC 20868 / MF5171)</name>
    <dbReference type="NCBI Taxonomy" id="1116229"/>
    <lineage>
        <taxon>Eukaryota</taxon>
        <taxon>Fungi</taxon>
        <taxon>Dikarya</taxon>
        <taxon>Ascomycota</taxon>
        <taxon>Pezizomycotina</taxon>
        <taxon>Leotiomycetes</taxon>
        <taxon>Helotiales</taxon>
        <taxon>Helotiaceae</taxon>
        <taxon>Glarea</taxon>
    </lineage>
</organism>
<feature type="compositionally biased region" description="Basic and acidic residues" evidence="1">
    <location>
        <begin position="139"/>
        <end position="157"/>
    </location>
</feature>
<proteinExistence type="predicted"/>
<gene>
    <name evidence="2" type="ORF">GLAREA_12124</name>
</gene>
<dbReference type="KEGG" id="glz:GLAREA_12124"/>